<sequence length="315" mass="34798">MDRLDALESFTAVVDAGSFSAAAERLGIAKSAVSRRVTDLESHLGVQLLRRTTRRLSMTEAGRDFHRRATLLLAEWEEAAQSVSEGQQTLRGRIRLAAPLSFGLLHLNPALTAFCAEHPGVVPDVDLNDRSISLVDEGFDLAVRIGYLADSTLIARALAPVRMVLCASPEYLARHGTPRTPRELADHQGLVYANVPESQQWRFTDREGHGESVRVPVRLRANNGDLLLDAAVAGLGVLASPTFLAYRVIAEGRLVPLLPDYRLSTAYAYVVYPSRRFVPRRVRVLVDFLLQRFGDHPYWDDGLPVADDVEAPLAR</sequence>
<dbReference type="AlphaFoldDB" id="A0A1G5Q6V9"/>
<reference evidence="6 7" key="1">
    <citation type="submission" date="2016-10" db="EMBL/GenBank/DDBJ databases">
        <authorList>
            <person name="de Groot N.N."/>
        </authorList>
    </citation>
    <scope>NUCLEOTIDE SEQUENCE [LARGE SCALE GENOMIC DNA]</scope>
    <source>
        <strain evidence="6 7">HLD2</strain>
    </source>
</reference>
<evidence type="ECO:0000313" key="6">
    <source>
        <dbReference type="EMBL" id="SCZ57407.1"/>
    </source>
</evidence>
<evidence type="ECO:0000256" key="2">
    <source>
        <dbReference type="ARBA" id="ARBA00023015"/>
    </source>
</evidence>
<dbReference type="EMBL" id="FMWD01000004">
    <property type="protein sequence ID" value="SCZ57407.1"/>
    <property type="molecule type" value="Genomic_DNA"/>
</dbReference>
<dbReference type="STRING" id="415747.SAMN03097708_01422"/>
<keyword evidence="7" id="KW-1185">Reference proteome</keyword>
<dbReference type="RefSeq" id="WP_092994597.1">
    <property type="nucleotide sequence ID" value="NZ_FMWD01000004.1"/>
</dbReference>
<dbReference type="SUPFAM" id="SSF53850">
    <property type="entry name" value="Periplasmic binding protein-like II"/>
    <property type="match status" value="1"/>
</dbReference>
<keyword evidence="2" id="KW-0805">Transcription regulation</keyword>
<dbReference type="OrthoDB" id="8885940at2"/>
<accession>A0A1G5Q6V9</accession>
<dbReference type="PANTHER" id="PTHR30537">
    <property type="entry name" value="HTH-TYPE TRANSCRIPTIONAL REGULATOR"/>
    <property type="match status" value="1"/>
</dbReference>
<evidence type="ECO:0000256" key="1">
    <source>
        <dbReference type="ARBA" id="ARBA00009437"/>
    </source>
</evidence>
<dbReference type="Proteomes" id="UP000199648">
    <property type="component" value="Unassembled WGS sequence"/>
</dbReference>
<dbReference type="PRINTS" id="PR00039">
    <property type="entry name" value="HTHLYSR"/>
</dbReference>
<dbReference type="FunFam" id="3.40.190.290:FF:000001">
    <property type="entry name" value="Transcriptional regulator, LysR family"/>
    <property type="match status" value="1"/>
</dbReference>
<dbReference type="InterPro" id="IPR000847">
    <property type="entry name" value="LysR_HTH_N"/>
</dbReference>
<gene>
    <name evidence="6" type="ORF">SAMN03097708_01422</name>
</gene>
<evidence type="ECO:0000259" key="5">
    <source>
        <dbReference type="PROSITE" id="PS50931"/>
    </source>
</evidence>
<evidence type="ECO:0000256" key="4">
    <source>
        <dbReference type="ARBA" id="ARBA00023163"/>
    </source>
</evidence>
<name>A0A1G5Q6V9_9GAMM</name>
<evidence type="ECO:0000256" key="3">
    <source>
        <dbReference type="ARBA" id="ARBA00023125"/>
    </source>
</evidence>
<dbReference type="Pfam" id="PF03466">
    <property type="entry name" value="LysR_substrate"/>
    <property type="match status" value="1"/>
</dbReference>
<protein>
    <submittedName>
        <fullName evidence="6">DNA-binding transcriptional regulator, LysR family</fullName>
    </submittedName>
</protein>
<keyword evidence="4" id="KW-0804">Transcription</keyword>
<evidence type="ECO:0000313" key="7">
    <source>
        <dbReference type="Proteomes" id="UP000199648"/>
    </source>
</evidence>
<dbReference type="InterPro" id="IPR005119">
    <property type="entry name" value="LysR_subst-bd"/>
</dbReference>
<dbReference type="GO" id="GO:0006351">
    <property type="term" value="P:DNA-templated transcription"/>
    <property type="evidence" value="ECO:0007669"/>
    <property type="project" value="TreeGrafter"/>
</dbReference>
<dbReference type="InterPro" id="IPR058163">
    <property type="entry name" value="LysR-type_TF_proteobact-type"/>
</dbReference>
<dbReference type="Gene3D" id="1.10.10.10">
    <property type="entry name" value="Winged helix-like DNA-binding domain superfamily/Winged helix DNA-binding domain"/>
    <property type="match status" value="1"/>
</dbReference>
<dbReference type="Pfam" id="PF00126">
    <property type="entry name" value="HTH_1"/>
    <property type="match status" value="1"/>
</dbReference>
<dbReference type="InterPro" id="IPR036390">
    <property type="entry name" value="WH_DNA-bd_sf"/>
</dbReference>
<dbReference type="SUPFAM" id="SSF46785">
    <property type="entry name" value="Winged helix' DNA-binding domain"/>
    <property type="match status" value="1"/>
</dbReference>
<dbReference type="Gene3D" id="3.40.190.290">
    <property type="match status" value="1"/>
</dbReference>
<organism evidence="6 7">
    <name type="scientific">Thiohalomonas denitrificans</name>
    <dbReference type="NCBI Taxonomy" id="415747"/>
    <lineage>
        <taxon>Bacteria</taxon>
        <taxon>Pseudomonadati</taxon>
        <taxon>Pseudomonadota</taxon>
        <taxon>Gammaproteobacteria</taxon>
        <taxon>Thiohalomonadales</taxon>
        <taxon>Thiohalomonadaceae</taxon>
        <taxon>Thiohalomonas</taxon>
    </lineage>
</organism>
<proteinExistence type="inferred from homology"/>
<dbReference type="CDD" id="cd08422">
    <property type="entry name" value="PBP2_CrgA_like"/>
    <property type="match status" value="1"/>
</dbReference>
<dbReference type="PANTHER" id="PTHR30537:SF35">
    <property type="entry name" value="TRANSCRIPTIONAL REGULATORY PROTEIN"/>
    <property type="match status" value="1"/>
</dbReference>
<dbReference type="PROSITE" id="PS50931">
    <property type="entry name" value="HTH_LYSR"/>
    <property type="match status" value="1"/>
</dbReference>
<feature type="domain" description="HTH lysR-type" evidence="5">
    <location>
        <begin position="1"/>
        <end position="59"/>
    </location>
</feature>
<dbReference type="FunFam" id="1.10.10.10:FF:000001">
    <property type="entry name" value="LysR family transcriptional regulator"/>
    <property type="match status" value="1"/>
</dbReference>
<dbReference type="GO" id="GO:0003700">
    <property type="term" value="F:DNA-binding transcription factor activity"/>
    <property type="evidence" value="ECO:0007669"/>
    <property type="project" value="InterPro"/>
</dbReference>
<dbReference type="InterPro" id="IPR036388">
    <property type="entry name" value="WH-like_DNA-bd_sf"/>
</dbReference>
<keyword evidence="3 6" id="KW-0238">DNA-binding</keyword>
<comment type="similarity">
    <text evidence="1">Belongs to the LysR transcriptional regulatory family.</text>
</comment>
<dbReference type="GO" id="GO:0043565">
    <property type="term" value="F:sequence-specific DNA binding"/>
    <property type="evidence" value="ECO:0007669"/>
    <property type="project" value="TreeGrafter"/>
</dbReference>